<reference evidence="2 3" key="1">
    <citation type="submission" date="2018-10" db="EMBL/GenBank/DDBJ databases">
        <title>Isolation from cow dung.</title>
        <authorList>
            <person name="Ling L."/>
        </authorList>
    </citation>
    <scope>NUCLEOTIDE SEQUENCE [LARGE SCALE GENOMIC DNA]</scope>
    <source>
        <strain evidence="2 3">NEAU-LL90</strain>
    </source>
</reference>
<evidence type="ECO:0000313" key="2">
    <source>
        <dbReference type="EMBL" id="RMI29293.1"/>
    </source>
</evidence>
<proteinExistence type="predicted"/>
<keyword evidence="3" id="KW-1185">Reference proteome</keyword>
<feature type="region of interest" description="Disordered" evidence="1">
    <location>
        <begin position="34"/>
        <end position="65"/>
    </location>
</feature>
<accession>A0A3M2KYE8</accession>
<name>A0A3M2KYE8_9NOCA</name>
<dbReference type="AlphaFoldDB" id="A0A3M2KYE8"/>
<dbReference type="RefSeq" id="WP_122190855.1">
    <property type="nucleotide sequence ID" value="NZ_RFFH01000015.1"/>
</dbReference>
<feature type="compositionally biased region" description="Polar residues" evidence="1">
    <location>
        <begin position="55"/>
        <end position="65"/>
    </location>
</feature>
<evidence type="ECO:0000313" key="3">
    <source>
        <dbReference type="Proteomes" id="UP000279275"/>
    </source>
</evidence>
<gene>
    <name evidence="2" type="ORF">EBN03_26510</name>
</gene>
<dbReference type="Proteomes" id="UP000279275">
    <property type="component" value="Unassembled WGS sequence"/>
</dbReference>
<protein>
    <submittedName>
        <fullName evidence="2">Uncharacterized protein</fullName>
    </submittedName>
</protein>
<comment type="caution">
    <text evidence="2">The sequence shown here is derived from an EMBL/GenBank/DDBJ whole genome shotgun (WGS) entry which is preliminary data.</text>
</comment>
<organism evidence="2 3">
    <name type="scientific">Nocardia stercoris</name>
    <dbReference type="NCBI Taxonomy" id="2483361"/>
    <lineage>
        <taxon>Bacteria</taxon>
        <taxon>Bacillati</taxon>
        <taxon>Actinomycetota</taxon>
        <taxon>Actinomycetes</taxon>
        <taxon>Mycobacteriales</taxon>
        <taxon>Nocardiaceae</taxon>
        <taxon>Nocardia</taxon>
    </lineage>
</organism>
<evidence type="ECO:0000256" key="1">
    <source>
        <dbReference type="SAM" id="MobiDB-lite"/>
    </source>
</evidence>
<sequence>MIEIDGLIFGTPEEFGLQPTAPAERAALIQALDEALHSHRRNDNDASAPIRESPRTSGQDGNPNE</sequence>
<dbReference type="EMBL" id="RFFH01000015">
    <property type="protein sequence ID" value="RMI29293.1"/>
    <property type="molecule type" value="Genomic_DNA"/>
</dbReference>
<feature type="compositionally biased region" description="Basic and acidic residues" evidence="1">
    <location>
        <begin position="34"/>
        <end position="44"/>
    </location>
</feature>